<comment type="caution">
    <text evidence="4">The sequence shown here is derived from an EMBL/GenBank/DDBJ whole genome shotgun (WGS) entry which is preliminary data.</text>
</comment>
<dbReference type="InterPro" id="IPR001482">
    <property type="entry name" value="T2SS/T4SS_dom"/>
</dbReference>
<dbReference type="InterPro" id="IPR050921">
    <property type="entry name" value="T4SS_GSP_E_ATPase"/>
</dbReference>
<organism evidence="4 5">
    <name type="scientific">Microbacterium paludicola</name>
    <dbReference type="NCBI Taxonomy" id="300019"/>
    <lineage>
        <taxon>Bacteria</taxon>
        <taxon>Bacillati</taxon>
        <taxon>Actinomycetota</taxon>
        <taxon>Actinomycetes</taxon>
        <taxon>Micrococcales</taxon>
        <taxon>Microbacteriaceae</taxon>
        <taxon>Microbacterium</taxon>
    </lineage>
</organism>
<dbReference type="InterPro" id="IPR027417">
    <property type="entry name" value="P-loop_NTPase"/>
</dbReference>
<feature type="domain" description="Bacterial type II secretion system protein E" evidence="3">
    <location>
        <begin position="244"/>
        <end position="499"/>
    </location>
</feature>
<evidence type="ECO:0000256" key="2">
    <source>
        <dbReference type="SAM" id="MobiDB-lite"/>
    </source>
</evidence>
<feature type="compositionally biased region" description="Low complexity" evidence="2">
    <location>
        <begin position="37"/>
        <end position="65"/>
    </location>
</feature>
<evidence type="ECO:0000256" key="1">
    <source>
        <dbReference type="ARBA" id="ARBA00006611"/>
    </source>
</evidence>
<feature type="compositionally biased region" description="Basic and acidic residues" evidence="2">
    <location>
        <begin position="347"/>
        <end position="365"/>
    </location>
</feature>
<dbReference type="Proteomes" id="UP000298358">
    <property type="component" value="Unassembled WGS sequence"/>
</dbReference>
<proteinExistence type="inferred from homology"/>
<dbReference type="Pfam" id="PF00437">
    <property type="entry name" value="T2SSE"/>
    <property type="match status" value="1"/>
</dbReference>
<dbReference type="PANTHER" id="PTHR30486:SF6">
    <property type="entry name" value="TYPE IV PILUS RETRACTATION ATPASE PILT"/>
    <property type="match status" value="1"/>
</dbReference>
<dbReference type="OrthoDB" id="9810761at2"/>
<dbReference type="Gene3D" id="3.30.450.380">
    <property type="match status" value="1"/>
</dbReference>
<evidence type="ECO:0000313" key="4">
    <source>
        <dbReference type="EMBL" id="TFU33070.1"/>
    </source>
</evidence>
<keyword evidence="5" id="KW-1185">Reference proteome</keyword>
<sequence length="531" mass="57916">MSSDPKPADISNLPIFADPVEEPPAKPATSPARHLLRASSRAAAEEAAAVPEPTVAAPSPAPTARESAEQAEPVVETSELTASAEMWQAVAQIRDAVATDLAEALQARPDMSVQERETLGSQRISEIIRSNVNDTVARQGSAAAWSTAMQTEIRTNVFNALFRLGRLQRLVDIPEVENIDVVGHDNIWLTFAGNVKKRYPYPIAASDEDLEREINFLATRRDGGGRSFTQARPRLRLDLPGGARLQATAKPVGHRTILSLRIHRHIHITLPELVELGTLSVPAAHFLRASVEAGLAIITNGFAASGKTTLLRALADCIPEHEVIITIEGERELYLHERPNHPLVKSFEARPGEGEKGADGRRPGEETTQDLLEDALRHNAQRIIVGEVLGPEMEAMLQAMQAGLGSMSTIHSHSPDAAIERLVTLISRTNSNLTYAYRQIAQNIDLIVQMSVITDKVTGKRRRVVSSISEVQQGESTSGGRPVVGELFHFNKRTQQLEVKNLPSPRILERLEEVGYEPPRLAGSYPEEGAA</sequence>
<dbReference type="Gene3D" id="3.40.50.300">
    <property type="entry name" value="P-loop containing nucleotide triphosphate hydrolases"/>
    <property type="match status" value="1"/>
</dbReference>
<dbReference type="SUPFAM" id="SSF52540">
    <property type="entry name" value="P-loop containing nucleoside triphosphate hydrolases"/>
    <property type="match status" value="1"/>
</dbReference>
<feature type="region of interest" description="Disordered" evidence="2">
    <location>
        <begin position="1"/>
        <end position="77"/>
    </location>
</feature>
<comment type="similarity">
    <text evidence="1">Belongs to the GSP E family.</text>
</comment>
<dbReference type="PANTHER" id="PTHR30486">
    <property type="entry name" value="TWITCHING MOTILITY PROTEIN PILT"/>
    <property type="match status" value="1"/>
</dbReference>
<evidence type="ECO:0000313" key="5">
    <source>
        <dbReference type="Proteomes" id="UP000298358"/>
    </source>
</evidence>
<dbReference type="CDD" id="cd01130">
    <property type="entry name" value="VirB11-like_ATPase"/>
    <property type="match status" value="1"/>
</dbReference>
<dbReference type="EMBL" id="SPQB01000014">
    <property type="protein sequence ID" value="TFU33070.1"/>
    <property type="molecule type" value="Genomic_DNA"/>
</dbReference>
<accession>A0A4Y9FUS0</accession>
<reference evidence="4 5" key="1">
    <citation type="submission" date="2019-03" db="EMBL/GenBank/DDBJ databases">
        <title>Diversity of the mouse oral microbiome.</title>
        <authorList>
            <person name="Joseph S."/>
            <person name="Aduse-Opoku J."/>
            <person name="Curtis M."/>
            <person name="Wade W."/>
            <person name="Hashim A."/>
        </authorList>
    </citation>
    <scope>NUCLEOTIDE SEQUENCE [LARGE SCALE GENOMIC DNA]</scope>
    <source>
        <strain evidence="4 5">P1012</strain>
    </source>
</reference>
<feature type="region of interest" description="Disordered" evidence="2">
    <location>
        <begin position="345"/>
        <end position="366"/>
    </location>
</feature>
<evidence type="ECO:0000259" key="3">
    <source>
        <dbReference type="Pfam" id="PF00437"/>
    </source>
</evidence>
<name>A0A4Y9FUS0_9MICO</name>
<dbReference type="RefSeq" id="WP_135114248.1">
    <property type="nucleotide sequence ID" value="NZ_JADGLL010000014.1"/>
</dbReference>
<protein>
    <submittedName>
        <fullName evidence="4">CpaF family protein</fullName>
    </submittedName>
</protein>
<gene>
    <name evidence="4" type="ORF">E4U02_07590</name>
</gene>
<dbReference type="AlphaFoldDB" id="A0A4Y9FUS0"/>
<dbReference type="GO" id="GO:0016887">
    <property type="term" value="F:ATP hydrolysis activity"/>
    <property type="evidence" value="ECO:0007669"/>
    <property type="project" value="InterPro"/>
</dbReference>